<feature type="region of interest" description="Disordered" evidence="1">
    <location>
        <begin position="146"/>
        <end position="179"/>
    </location>
</feature>
<evidence type="ECO:0000256" key="1">
    <source>
        <dbReference type="SAM" id="MobiDB-lite"/>
    </source>
</evidence>
<dbReference type="EMBL" id="VOKX01000106">
    <property type="protein sequence ID" value="KAB7835727.1"/>
    <property type="molecule type" value="Genomic_DNA"/>
</dbReference>
<dbReference type="Pfam" id="PF18780">
    <property type="entry name" value="HNH_repeat"/>
    <property type="match status" value="1"/>
</dbReference>
<dbReference type="AlphaFoldDB" id="A0A5N5W1F2"/>
<organism evidence="2 3">
    <name type="scientific">Streptomyces mobaraensis</name>
    <name type="common">Streptoverticillium mobaraense</name>
    <dbReference type="NCBI Taxonomy" id="35621"/>
    <lineage>
        <taxon>Bacteria</taxon>
        <taxon>Bacillati</taxon>
        <taxon>Actinomycetota</taxon>
        <taxon>Actinomycetes</taxon>
        <taxon>Kitasatosporales</taxon>
        <taxon>Streptomycetaceae</taxon>
        <taxon>Streptomyces</taxon>
    </lineage>
</organism>
<evidence type="ECO:0000313" key="2">
    <source>
        <dbReference type="EMBL" id="KAB7835727.1"/>
    </source>
</evidence>
<evidence type="ECO:0000313" key="3">
    <source>
        <dbReference type="Proteomes" id="UP000327000"/>
    </source>
</evidence>
<dbReference type="Proteomes" id="UP000327000">
    <property type="component" value="Unassembled WGS sequence"/>
</dbReference>
<feature type="compositionally biased region" description="Polar residues" evidence="1">
    <location>
        <begin position="150"/>
        <end position="160"/>
    </location>
</feature>
<gene>
    <name evidence="2" type="ORF">FRZ00_26250</name>
</gene>
<sequence>MTMHAAHVPAPMKPGPVVYTDQQLLRVLTRLAQGESTLGRRMFEQRREDADPSAPLYERRFGSWNRALELAGLETVAQPEQLQDATTKWSQEQLIASIRRCLLVTGSTTLAAYEAWRTDPASPKPGVPPATTIRYRIGSWSRATELACSRSPSAPEMQSSRGRRTADKSESAEPTPGFL</sequence>
<comment type="caution">
    <text evidence="2">The sequence shown here is derived from an EMBL/GenBank/DDBJ whole genome shotgun (WGS) entry which is preliminary data.</text>
</comment>
<protein>
    <submittedName>
        <fullName evidence="2">Uncharacterized protein</fullName>
    </submittedName>
</protein>
<accession>A0A5N5W1F2</accession>
<proteinExistence type="predicted"/>
<reference evidence="2 3" key="1">
    <citation type="journal article" date="2019" name="Microb. Cell Fact.">
        <title>Exploring novel herbicidin analogues by transcriptional regulator overexpression and MS/MS molecular networking.</title>
        <authorList>
            <person name="Shi Y."/>
            <person name="Gu R."/>
            <person name="Li Y."/>
            <person name="Wang X."/>
            <person name="Ren W."/>
            <person name="Li X."/>
            <person name="Wang L."/>
            <person name="Xie Y."/>
            <person name="Hong B."/>
        </authorList>
    </citation>
    <scope>NUCLEOTIDE SEQUENCE [LARGE SCALE GENOMIC DNA]</scope>
    <source>
        <strain evidence="2 3">US-43</strain>
    </source>
</reference>
<dbReference type="OrthoDB" id="184570at2"/>
<dbReference type="InterPro" id="IPR041025">
    <property type="entry name" value="HNH_repeat"/>
</dbReference>
<name>A0A5N5W1F2_STRMB</name>
<keyword evidence="3" id="KW-1185">Reference proteome</keyword>